<evidence type="ECO:0000256" key="9">
    <source>
        <dbReference type="ARBA" id="ARBA00023303"/>
    </source>
</evidence>
<keyword evidence="2 12" id="KW-1003">Cell membrane</keyword>
<keyword evidence="6 12" id="KW-0915">Sodium</keyword>
<accession>A0A495VDB1</accession>
<dbReference type="GO" id="GO:0140114">
    <property type="term" value="P:cellular detoxification of fluoride"/>
    <property type="evidence" value="ECO:0007669"/>
    <property type="project" value="UniProtKB-UniRule"/>
</dbReference>
<comment type="catalytic activity">
    <reaction evidence="11">
        <text>fluoride(in) = fluoride(out)</text>
        <dbReference type="Rhea" id="RHEA:76159"/>
        <dbReference type="ChEBI" id="CHEBI:17051"/>
    </reaction>
    <physiologicalReaction direction="left-to-right" evidence="11">
        <dbReference type="Rhea" id="RHEA:76160"/>
    </physiologicalReaction>
</comment>
<keyword evidence="5 12" id="KW-1133">Transmembrane helix</keyword>
<evidence type="ECO:0000256" key="4">
    <source>
        <dbReference type="ARBA" id="ARBA00022692"/>
    </source>
</evidence>
<feature type="transmembrane region" description="Helical" evidence="12">
    <location>
        <begin position="33"/>
        <end position="52"/>
    </location>
</feature>
<dbReference type="PANTHER" id="PTHR28259:SF1">
    <property type="entry name" value="FLUORIDE EXPORT PROTEIN 1-RELATED"/>
    <property type="match status" value="1"/>
</dbReference>
<feature type="binding site" evidence="12">
    <location>
        <position position="74"/>
    </location>
    <ligand>
        <name>Na(+)</name>
        <dbReference type="ChEBI" id="CHEBI:29101"/>
        <note>structural</note>
    </ligand>
</feature>
<evidence type="ECO:0000256" key="1">
    <source>
        <dbReference type="ARBA" id="ARBA00004651"/>
    </source>
</evidence>
<keyword evidence="3" id="KW-0997">Cell inner membrane</keyword>
<dbReference type="GO" id="GO:0062054">
    <property type="term" value="F:fluoride channel activity"/>
    <property type="evidence" value="ECO:0007669"/>
    <property type="project" value="UniProtKB-UniRule"/>
</dbReference>
<evidence type="ECO:0000256" key="5">
    <source>
        <dbReference type="ARBA" id="ARBA00022989"/>
    </source>
</evidence>
<dbReference type="PANTHER" id="PTHR28259">
    <property type="entry name" value="FLUORIDE EXPORT PROTEIN 1-RELATED"/>
    <property type="match status" value="1"/>
</dbReference>
<protein>
    <recommendedName>
        <fullName evidence="12">Fluoride-specific ion channel FluC</fullName>
    </recommendedName>
</protein>
<evidence type="ECO:0000256" key="3">
    <source>
        <dbReference type="ARBA" id="ARBA00022519"/>
    </source>
</evidence>
<dbReference type="EMBL" id="RBXL01000001">
    <property type="protein sequence ID" value="RKT47352.1"/>
    <property type="molecule type" value="Genomic_DNA"/>
</dbReference>
<dbReference type="AlphaFoldDB" id="A0A495VDB1"/>
<comment type="function">
    <text evidence="12">Fluoride-specific ion channel. Important for reducing fluoride concentration in the cell, thus reducing its toxicity.</text>
</comment>
<feature type="transmembrane region" description="Helical" evidence="12">
    <location>
        <begin position="7"/>
        <end position="27"/>
    </location>
</feature>
<sequence length="133" mass="13671">MINTVMFVMIGGAVGALLREFLMLTVGTGPDGFPLDIFTANVVASFLLGLGFSLHRRKLLNDGLYVLIGTGVMGGLSTFSSFVLAAVQLMDRTGPGPLSSVLYVGLSLAVGFGAVILGLRAGNLGAAPADREP</sequence>
<evidence type="ECO:0000256" key="10">
    <source>
        <dbReference type="ARBA" id="ARBA00035120"/>
    </source>
</evidence>
<dbReference type="RefSeq" id="WP_120799336.1">
    <property type="nucleotide sequence ID" value="NZ_RBXL01000001.1"/>
</dbReference>
<dbReference type="HAMAP" id="MF_00454">
    <property type="entry name" value="FluC"/>
    <property type="match status" value="1"/>
</dbReference>
<keyword evidence="8 12" id="KW-0472">Membrane</keyword>
<comment type="activity regulation">
    <text evidence="12">Na(+) is not transported, but it plays an essential structural role and its presence is essential for fluoride channel function.</text>
</comment>
<dbReference type="InterPro" id="IPR003691">
    <property type="entry name" value="FluC"/>
</dbReference>
<evidence type="ECO:0000256" key="2">
    <source>
        <dbReference type="ARBA" id="ARBA00022475"/>
    </source>
</evidence>
<evidence type="ECO:0000256" key="8">
    <source>
        <dbReference type="ARBA" id="ARBA00023136"/>
    </source>
</evidence>
<feature type="transmembrane region" description="Helical" evidence="12">
    <location>
        <begin position="101"/>
        <end position="119"/>
    </location>
</feature>
<comment type="similarity">
    <text evidence="10 12">Belongs to the fluoride channel Fluc/FEX (TC 1.A.43) family.</text>
</comment>
<dbReference type="Pfam" id="PF02537">
    <property type="entry name" value="CRCB"/>
    <property type="match status" value="1"/>
</dbReference>
<keyword evidence="9 12" id="KW-0407">Ion channel</keyword>
<evidence type="ECO:0000313" key="13">
    <source>
        <dbReference type="EMBL" id="RKT47352.1"/>
    </source>
</evidence>
<proteinExistence type="inferred from homology"/>
<keyword evidence="12" id="KW-0479">Metal-binding</keyword>
<dbReference type="Proteomes" id="UP000274556">
    <property type="component" value="Unassembled WGS sequence"/>
</dbReference>
<keyword evidence="4 12" id="KW-0812">Transmembrane</keyword>
<evidence type="ECO:0000256" key="12">
    <source>
        <dbReference type="HAMAP-Rule" id="MF_00454"/>
    </source>
</evidence>
<comment type="subcellular location">
    <subcellularLocation>
        <location evidence="1 12">Cell membrane</location>
        <topology evidence="1 12">Multi-pass membrane protein</topology>
    </subcellularLocation>
</comment>
<keyword evidence="12" id="KW-0813">Transport</keyword>
<evidence type="ECO:0000256" key="6">
    <source>
        <dbReference type="ARBA" id="ARBA00023053"/>
    </source>
</evidence>
<feature type="binding site" evidence="12">
    <location>
        <position position="77"/>
    </location>
    <ligand>
        <name>Na(+)</name>
        <dbReference type="ChEBI" id="CHEBI:29101"/>
        <note>structural</note>
    </ligand>
</feature>
<name>A0A495VDB1_9GAMM</name>
<gene>
    <name evidence="12" type="primary">fluC</name>
    <name evidence="12" type="synonym">crcB</name>
    <name evidence="13" type="ORF">BDD21_4919</name>
</gene>
<evidence type="ECO:0000256" key="11">
    <source>
        <dbReference type="ARBA" id="ARBA00035585"/>
    </source>
</evidence>
<evidence type="ECO:0000313" key="14">
    <source>
        <dbReference type="Proteomes" id="UP000274556"/>
    </source>
</evidence>
<evidence type="ECO:0000256" key="7">
    <source>
        <dbReference type="ARBA" id="ARBA00023065"/>
    </source>
</evidence>
<dbReference type="OrthoDB" id="9806299at2"/>
<organism evidence="13 14">
    <name type="scientific">Thiocapsa rosea</name>
    <dbReference type="NCBI Taxonomy" id="69360"/>
    <lineage>
        <taxon>Bacteria</taxon>
        <taxon>Pseudomonadati</taxon>
        <taxon>Pseudomonadota</taxon>
        <taxon>Gammaproteobacteria</taxon>
        <taxon>Chromatiales</taxon>
        <taxon>Chromatiaceae</taxon>
        <taxon>Thiocapsa</taxon>
    </lineage>
</organism>
<keyword evidence="7 12" id="KW-0406">Ion transport</keyword>
<dbReference type="GO" id="GO:0046872">
    <property type="term" value="F:metal ion binding"/>
    <property type="evidence" value="ECO:0007669"/>
    <property type="project" value="UniProtKB-KW"/>
</dbReference>
<reference evidence="13 14" key="1">
    <citation type="submission" date="2018-10" db="EMBL/GenBank/DDBJ databases">
        <title>Genomic Encyclopedia of Archaeal and Bacterial Type Strains, Phase II (KMG-II): from individual species to whole genera.</title>
        <authorList>
            <person name="Goeker M."/>
        </authorList>
    </citation>
    <scope>NUCLEOTIDE SEQUENCE [LARGE SCALE GENOMIC DNA]</scope>
    <source>
        <strain evidence="13 14">DSM 235</strain>
    </source>
</reference>
<feature type="transmembrane region" description="Helical" evidence="12">
    <location>
        <begin position="64"/>
        <end position="89"/>
    </location>
</feature>
<comment type="caution">
    <text evidence="13">The sequence shown here is derived from an EMBL/GenBank/DDBJ whole genome shotgun (WGS) entry which is preliminary data.</text>
</comment>
<dbReference type="GO" id="GO:0005886">
    <property type="term" value="C:plasma membrane"/>
    <property type="evidence" value="ECO:0007669"/>
    <property type="project" value="UniProtKB-SubCell"/>
</dbReference>
<keyword evidence="14" id="KW-1185">Reference proteome</keyword>